<accession>A0A8S3ZKK6</accession>
<dbReference type="GO" id="GO:0004867">
    <property type="term" value="F:serine-type endopeptidase inhibitor activity"/>
    <property type="evidence" value="ECO:0007669"/>
    <property type="project" value="InterPro"/>
</dbReference>
<dbReference type="AlphaFoldDB" id="A0A8S3ZKK6"/>
<comment type="similarity">
    <text evidence="1 2">Belongs to the serpin family.</text>
</comment>
<evidence type="ECO:0000313" key="6">
    <source>
        <dbReference type="Proteomes" id="UP000678393"/>
    </source>
</evidence>
<keyword evidence="3" id="KW-0732">Signal</keyword>
<dbReference type="EMBL" id="CAJHNH020003824">
    <property type="protein sequence ID" value="CAG5130067.1"/>
    <property type="molecule type" value="Genomic_DNA"/>
</dbReference>
<dbReference type="PROSITE" id="PS00284">
    <property type="entry name" value="SERPIN"/>
    <property type="match status" value="1"/>
</dbReference>
<dbReference type="PANTHER" id="PTHR11461:SF211">
    <property type="entry name" value="GH10112P-RELATED"/>
    <property type="match status" value="1"/>
</dbReference>
<dbReference type="PANTHER" id="PTHR11461">
    <property type="entry name" value="SERINE PROTEASE INHIBITOR, SERPIN"/>
    <property type="match status" value="1"/>
</dbReference>
<reference evidence="5" key="1">
    <citation type="submission" date="2021-04" db="EMBL/GenBank/DDBJ databases">
        <authorList>
            <consortium name="Molecular Ecology Group"/>
        </authorList>
    </citation>
    <scope>NUCLEOTIDE SEQUENCE</scope>
</reference>
<comment type="caution">
    <text evidence="5">The sequence shown here is derived from an EMBL/GenBank/DDBJ whole genome shotgun (WGS) entry which is preliminary data.</text>
</comment>
<dbReference type="Proteomes" id="UP000678393">
    <property type="component" value="Unassembled WGS sequence"/>
</dbReference>
<dbReference type="InterPro" id="IPR023795">
    <property type="entry name" value="Serpin_CS"/>
</dbReference>
<dbReference type="SUPFAM" id="SSF56574">
    <property type="entry name" value="Serpins"/>
    <property type="match status" value="1"/>
</dbReference>
<dbReference type="OrthoDB" id="1063785at2759"/>
<dbReference type="Gene3D" id="3.30.497.10">
    <property type="entry name" value="Antithrombin, subunit I, domain 2"/>
    <property type="match status" value="1"/>
</dbReference>
<dbReference type="GO" id="GO:0005615">
    <property type="term" value="C:extracellular space"/>
    <property type="evidence" value="ECO:0007669"/>
    <property type="project" value="InterPro"/>
</dbReference>
<protein>
    <recommendedName>
        <fullName evidence="4">Serpin domain-containing protein</fullName>
    </recommendedName>
</protein>
<gene>
    <name evidence="5" type="ORF">CUNI_LOCUS15625</name>
</gene>
<dbReference type="Gene3D" id="2.30.39.10">
    <property type="entry name" value="Alpha-1-antitrypsin, domain 1"/>
    <property type="match status" value="1"/>
</dbReference>
<dbReference type="InterPro" id="IPR042185">
    <property type="entry name" value="Serpin_sf_2"/>
</dbReference>
<sequence>MNQALINVCLLLAVSLAQGDDVQTLSSATRGFSQQLYQKIALDKPNTVFSGYSIHSALSMTLLGARGDTAAELSTVLGLTALTGNSSHLAYRDLIDRLNSAEKVKLHTANALFVNPNIPIEAQFVADTRTYYQAKVENFDLAAAGGPEKQINVYVENKTEGVIKDLLSKGSVSASTSTVLVNTVFFNGTWLRVFSAGKTQPRDFRQLGGKKSQVSMMNDDRSVNIKRNVLGADVAELPFVGNRFALYIALPTSVDGITELETALAVQGNVEQLFQGLTSRRVKLSIPKFRVESQFGLNEPLKQLGLVQPFSPSSANFQGISRVDRLVITDVLHKAVIETTETGTTAAAATAVIVGLTSVMEPPAELFDADHPFLFFLVDKETNSTLFEGKFSG</sequence>
<feature type="domain" description="Serpin" evidence="4">
    <location>
        <begin position="34"/>
        <end position="392"/>
    </location>
</feature>
<evidence type="ECO:0000313" key="5">
    <source>
        <dbReference type="EMBL" id="CAG5130067.1"/>
    </source>
</evidence>
<evidence type="ECO:0000256" key="2">
    <source>
        <dbReference type="RuleBase" id="RU000411"/>
    </source>
</evidence>
<dbReference type="InterPro" id="IPR000215">
    <property type="entry name" value="Serpin_fam"/>
</dbReference>
<evidence type="ECO:0000259" key="4">
    <source>
        <dbReference type="SMART" id="SM00093"/>
    </source>
</evidence>
<evidence type="ECO:0000256" key="3">
    <source>
        <dbReference type="SAM" id="SignalP"/>
    </source>
</evidence>
<dbReference type="InterPro" id="IPR036186">
    <property type="entry name" value="Serpin_sf"/>
</dbReference>
<organism evidence="5 6">
    <name type="scientific">Candidula unifasciata</name>
    <dbReference type="NCBI Taxonomy" id="100452"/>
    <lineage>
        <taxon>Eukaryota</taxon>
        <taxon>Metazoa</taxon>
        <taxon>Spiralia</taxon>
        <taxon>Lophotrochozoa</taxon>
        <taxon>Mollusca</taxon>
        <taxon>Gastropoda</taxon>
        <taxon>Heterobranchia</taxon>
        <taxon>Euthyneura</taxon>
        <taxon>Panpulmonata</taxon>
        <taxon>Eupulmonata</taxon>
        <taxon>Stylommatophora</taxon>
        <taxon>Helicina</taxon>
        <taxon>Helicoidea</taxon>
        <taxon>Geomitridae</taxon>
        <taxon>Candidula</taxon>
    </lineage>
</organism>
<feature type="chain" id="PRO_5035892028" description="Serpin domain-containing protein" evidence="3">
    <location>
        <begin position="20"/>
        <end position="393"/>
    </location>
</feature>
<feature type="signal peptide" evidence="3">
    <location>
        <begin position="1"/>
        <end position="19"/>
    </location>
</feature>
<dbReference type="InterPro" id="IPR023796">
    <property type="entry name" value="Serpin_dom"/>
</dbReference>
<proteinExistence type="inferred from homology"/>
<evidence type="ECO:0000256" key="1">
    <source>
        <dbReference type="ARBA" id="ARBA00009500"/>
    </source>
</evidence>
<keyword evidence="6" id="KW-1185">Reference proteome</keyword>
<dbReference type="InterPro" id="IPR042178">
    <property type="entry name" value="Serpin_sf_1"/>
</dbReference>
<dbReference type="Pfam" id="PF00079">
    <property type="entry name" value="Serpin"/>
    <property type="match status" value="1"/>
</dbReference>
<dbReference type="SMART" id="SM00093">
    <property type="entry name" value="SERPIN"/>
    <property type="match status" value="1"/>
</dbReference>
<name>A0A8S3ZKK6_9EUPU</name>